<evidence type="ECO:0000256" key="1">
    <source>
        <dbReference type="ARBA" id="ARBA00009981"/>
    </source>
</evidence>
<organism evidence="2 3">
    <name type="scientific">Candidatus Woesebacteria bacterium GW2011_GWA1_39_8</name>
    <dbReference type="NCBI Taxonomy" id="1618552"/>
    <lineage>
        <taxon>Bacteria</taxon>
        <taxon>Candidatus Woeseibacteriota</taxon>
    </lineage>
</organism>
<dbReference type="SUPFAM" id="SSF143120">
    <property type="entry name" value="YefM-like"/>
    <property type="match status" value="1"/>
</dbReference>
<proteinExistence type="inferred from homology"/>
<evidence type="ECO:0000313" key="2">
    <source>
        <dbReference type="EMBL" id="KKR30464.1"/>
    </source>
</evidence>
<sequence>MKVLTVGEFKSKFSEVINQLLIGKEVGVTYGKSKKPIGVFVPYKSYKKKNKIKLGLLKGKASFKIKKGFKMTIDEFLNLKDTT</sequence>
<gene>
    <name evidence="2" type="ORF">UT61_C0006G0020</name>
</gene>
<dbReference type="InterPro" id="IPR036165">
    <property type="entry name" value="YefM-like_sf"/>
</dbReference>
<dbReference type="Proteomes" id="UP000034793">
    <property type="component" value="Unassembled WGS sequence"/>
</dbReference>
<name>A0A0G0PQN1_9BACT</name>
<protein>
    <submittedName>
        <fullName evidence="2">Prevent-host-death family protein</fullName>
    </submittedName>
</protein>
<evidence type="ECO:0000313" key="3">
    <source>
        <dbReference type="Proteomes" id="UP000034793"/>
    </source>
</evidence>
<reference evidence="2 3" key="1">
    <citation type="journal article" date="2015" name="Nature">
        <title>rRNA introns, odd ribosomes, and small enigmatic genomes across a large radiation of phyla.</title>
        <authorList>
            <person name="Brown C.T."/>
            <person name="Hug L.A."/>
            <person name="Thomas B.C."/>
            <person name="Sharon I."/>
            <person name="Castelle C.J."/>
            <person name="Singh A."/>
            <person name="Wilkins M.J."/>
            <person name="Williams K.H."/>
            <person name="Banfield J.F."/>
        </authorList>
    </citation>
    <scope>NUCLEOTIDE SEQUENCE [LARGE SCALE GENOMIC DNA]</scope>
</reference>
<comment type="caution">
    <text evidence="2">The sequence shown here is derived from an EMBL/GenBank/DDBJ whole genome shotgun (WGS) entry which is preliminary data.</text>
</comment>
<comment type="similarity">
    <text evidence="1">Belongs to the phD/YefM antitoxin family.</text>
</comment>
<accession>A0A0G0PQN1</accession>
<dbReference type="EMBL" id="LBXL01000006">
    <property type="protein sequence ID" value="KKR30464.1"/>
    <property type="molecule type" value="Genomic_DNA"/>
</dbReference>
<dbReference type="AlphaFoldDB" id="A0A0G0PQN1"/>